<feature type="region of interest" description="Disordered" evidence="1">
    <location>
        <begin position="194"/>
        <end position="220"/>
    </location>
</feature>
<dbReference type="AlphaFoldDB" id="A0A078AAU1"/>
<reference evidence="2 3" key="1">
    <citation type="submission" date="2014-06" db="EMBL/GenBank/DDBJ databases">
        <authorList>
            <person name="Swart Estienne"/>
        </authorList>
    </citation>
    <scope>NUCLEOTIDE SEQUENCE [LARGE SCALE GENOMIC DNA]</scope>
    <source>
        <strain evidence="2 3">130c</strain>
    </source>
</reference>
<accession>A0A078AAU1</accession>
<sequence>MRKFFNQTRGKLQVGKTVQNINENSYRNDNQLNQSANHSHVPSNSGLYQQIRSKNNNSVLVQSQQNGLIQYSINNNNNAHQSQIQIKDYRASVDNVLSQNNNNNIIQQSNPGNGLNISQDSNRKSALIRYQQQFSSQKRSSIKAESSGKNSIKNNGGSKGDSFFSSRVNASMGASKDNLKQVIKIYKEGLRADGEVSNTNGYQSNRISQNAKDSNSKGSLISNVRNMSVPRAANQPSKFMISSQDYSGIAGNINNNNAYYSTDKTNVKDKGQLNRNEALNSSIGNMKLTDAYGLNETEDYSRSKFTETTPMTQNGVMNSNTKHHSILQGTLRHCNCPCNCQSNQQDTQSQTTNNHNMMSILSGNNKKNNYNINNTMTLRIGHALNTTTGHQTTTVMIDEPNVEATNIEDMHILLVNVEKIKRKMLGKTEGQLDPVIDYRAQLKYQQDIEEQNQQKGNNRDDFSIELHNTSGLNVIIYE</sequence>
<evidence type="ECO:0000313" key="3">
    <source>
        <dbReference type="Proteomes" id="UP000039865"/>
    </source>
</evidence>
<feature type="compositionally biased region" description="Polar residues" evidence="1">
    <location>
        <begin position="196"/>
        <end position="220"/>
    </location>
</feature>
<protein>
    <submittedName>
        <fullName evidence="2">Uncharacterized protein</fullName>
    </submittedName>
</protein>
<gene>
    <name evidence="2" type="primary">Contig5817.g6230</name>
    <name evidence="2" type="ORF">STYLEM_7951</name>
</gene>
<dbReference type="Proteomes" id="UP000039865">
    <property type="component" value="Unassembled WGS sequence"/>
</dbReference>
<evidence type="ECO:0000256" key="1">
    <source>
        <dbReference type="SAM" id="MobiDB-lite"/>
    </source>
</evidence>
<name>A0A078AAU1_STYLE</name>
<dbReference type="EMBL" id="CCKQ01007577">
    <property type="protein sequence ID" value="CDW78966.1"/>
    <property type="molecule type" value="Genomic_DNA"/>
</dbReference>
<feature type="compositionally biased region" description="Polar residues" evidence="1">
    <location>
        <begin position="134"/>
        <end position="156"/>
    </location>
</feature>
<proteinExistence type="predicted"/>
<feature type="region of interest" description="Disordered" evidence="1">
    <location>
        <begin position="134"/>
        <end position="162"/>
    </location>
</feature>
<evidence type="ECO:0000313" key="2">
    <source>
        <dbReference type="EMBL" id="CDW78966.1"/>
    </source>
</evidence>
<dbReference type="InParanoid" id="A0A078AAU1"/>
<organism evidence="2 3">
    <name type="scientific">Stylonychia lemnae</name>
    <name type="common">Ciliate</name>
    <dbReference type="NCBI Taxonomy" id="5949"/>
    <lineage>
        <taxon>Eukaryota</taxon>
        <taxon>Sar</taxon>
        <taxon>Alveolata</taxon>
        <taxon>Ciliophora</taxon>
        <taxon>Intramacronucleata</taxon>
        <taxon>Spirotrichea</taxon>
        <taxon>Stichotrichia</taxon>
        <taxon>Sporadotrichida</taxon>
        <taxon>Oxytrichidae</taxon>
        <taxon>Stylonychinae</taxon>
        <taxon>Stylonychia</taxon>
    </lineage>
</organism>
<keyword evidence="3" id="KW-1185">Reference proteome</keyword>